<sequence>MPTQSSLKKFGFDSKYWEDFEQFNNNSLHYSSHFSPRLNTSNTLLQPLYNHTSCPGPRSLTTNHHLSNLSEHDPLPPSPIPKPLPKFPRQFPEPIVLRIRRSSRHARLPQRTLLLQAANSARRAQQHCSPSIHIKCLHGLPIPKSLSRNPRIHYGRIPLQKTLQQHHQPIRKQLSKQQRLRIRQKAMEEVIRRLYRPQRPPGGQPTLQHPRPNPLHPQPPNPSSSRGSRSRSRDRS</sequence>
<protein>
    <submittedName>
        <fullName evidence="2">Uncharacterized protein</fullName>
    </submittedName>
</protein>
<name>U4KUR0_PYROM</name>
<feature type="compositionally biased region" description="Polar residues" evidence="1">
    <location>
        <begin position="56"/>
        <end position="69"/>
    </location>
</feature>
<proteinExistence type="predicted"/>
<organism evidence="2 3">
    <name type="scientific">Pyronema omphalodes (strain CBS 100304)</name>
    <name type="common">Pyronema confluens</name>
    <dbReference type="NCBI Taxonomy" id="1076935"/>
    <lineage>
        <taxon>Eukaryota</taxon>
        <taxon>Fungi</taxon>
        <taxon>Dikarya</taxon>
        <taxon>Ascomycota</taxon>
        <taxon>Pezizomycotina</taxon>
        <taxon>Pezizomycetes</taxon>
        <taxon>Pezizales</taxon>
        <taxon>Pyronemataceae</taxon>
        <taxon>Pyronema</taxon>
    </lineage>
</organism>
<dbReference type="Proteomes" id="UP000018144">
    <property type="component" value="Unassembled WGS sequence"/>
</dbReference>
<feature type="compositionally biased region" description="Pro residues" evidence="1">
    <location>
        <begin position="211"/>
        <end position="222"/>
    </location>
</feature>
<reference evidence="2 3" key="1">
    <citation type="journal article" date="2013" name="PLoS Genet.">
        <title>The genome and development-dependent transcriptomes of Pyronema confluens: a window into fungal evolution.</title>
        <authorList>
            <person name="Traeger S."/>
            <person name="Altegoer F."/>
            <person name="Freitag M."/>
            <person name="Gabaldon T."/>
            <person name="Kempken F."/>
            <person name="Kumar A."/>
            <person name="Marcet-Houben M."/>
            <person name="Poggeler S."/>
            <person name="Stajich J.E."/>
            <person name="Nowrousian M."/>
        </authorList>
    </citation>
    <scope>NUCLEOTIDE SEQUENCE [LARGE SCALE GENOMIC DNA]</scope>
    <source>
        <strain evidence="3">CBS 100304</strain>
        <tissue evidence="2">Vegetative mycelium</tissue>
    </source>
</reference>
<evidence type="ECO:0000313" key="2">
    <source>
        <dbReference type="EMBL" id="CCX04832.1"/>
    </source>
</evidence>
<dbReference type="EMBL" id="HF935218">
    <property type="protein sequence ID" value="CCX04832.1"/>
    <property type="molecule type" value="Genomic_DNA"/>
</dbReference>
<accession>U4KUR0</accession>
<feature type="region of interest" description="Disordered" evidence="1">
    <location>
        <begin position="56"/>
        <end position="80"/>
    </location>
</feature>
<gene>
    <name evidence="2" type="ORF">PCON_03814</name>
</gene>
<keyword evidence="3" id="KW-1185">Reference proteome</keyword>
<evidence type="ECO:0000256" key="1">
    <source>
        <dbReference type="SAM" id="MobiDB-lite"/>
    </source>
</evidence>
<dbReference type="AlphaFoldDB" id="U4KUR0"/>
<evidence type="ECO:0000313" key="3">
    <source>
        <dbReference type="Proteomes" id="UP000018144"/>
    </source>
</evidence>
<feature type="region of interest" description="Disordered" evidence="1">
    <location>
        <begin position="194"/>
        <end position="236"/>
    </location>
</feature>